<dbReference type="AlphaFoldDB" id="A0ABC8RIM7"/>
<dbReference type="GO" id="GO:0008270">
    <property type="term" value="F:zinc ion binding"/>
    <property type="evidence" value="ECO:0007669"/>
    <property type="project" value="UniProtKB-KW"/>
</dbReference>
<keyword evidence="4" id="KW-0862">Zinc</keyword>
<evidence type="ECO:0000256" key="5">
    <source>
        <dbReference type="ARBA" id="ARBA00023242"/>
    </source>
</evidence>
<feature type="domain" description="Zinc finger PHD-type" evidence="7">
    <location>
        <begin position="179"/>
        <end position="221"/>
    </location>
</feature>
<feature type="compositionally biased region" description="Basic residues" evidence="6">
    <location>
        <begin position="256"/>
        <end position="271"/>
    </location>
</feature>
<dbReference type="Proteomes" id="UP001642360">
    <property type="component" value="Unassembled WGS sequence"/>
</dbReference>
<dbReference type="Gene3D" id="2.60.120.650">
    <property type="entry name" value="Cupin"/>
    <property type="match status" value="1"/>
</dbReference>
<keyword evidence="2" id="KW-0479">Metal-binding</keyword>
<keyword evidence="3" id="KW-0863">Zinc-finger</keyword>
<dbReference type="SUPFAM" id="SSF57903">
    <property type="entry name" value="FYVE/PHD zinc finger"/>
    <property type="match status" value="1"/>
</dbReference>
<dbReference type="PANTHER" id="PTHR46174">
    <property type="entry name" value="CXXC-TYPE ZINC FINGER PROTEIN 1"/>
    <property type="match status" value="1"/>
</dbReference>
<organism evidence="8 9">
    <name type="scientific">Ilex paraguariensis</name>
    <name type="common">yerba mate</name>
    <dbReference type="NCBI Taxonomy" id="185542"/>
    <lineage>
        <taxon>Eukaryota</taxon>
        <taxon>Viridiplantae</taxon>
        <taxon>Streptophyta</taxon>
        <taxon>Embryophyta</taxon>
        <taxon>Tracheophyta</taxon>
        <taxon>Spermatophyta</taxon>
        <taxon>Magnoliopsida</taxon>
        <taxon>eudicotyledons</taxon>
        <taxon>Gunneridae</taxon>
        <taxon>Pentapetalae</taxon>
        <taxon>asterids</taxon>
        <taxon>campanulids</taxon>
        <taxon>Aquifoliales</taxon>
        <taxon>Aquifoliaceae</taxon>
        <taxon>Ilex</taxon>
    </lineage>
</organism>
<reference evidence="8 9" key="1">
    <citation type="submission" date="2024-02" db="EMBL/GenBank/DDBJ databases">
        <authorList>
            <person name="Vignale AGUSTIN F."/>
            <person name="Sosa J E."/>
            <person name="Modenutti C."/>
        </authorList>
    </citation>
    <scope>NUCLEOTIDE SEQUENCE [LARGE SCALE GENOMIC DNA]</scope>
</reference>
<evidence type="ECO:0000256" key="3">
    <source>
        <dbReference type="ARBA" id="ARBA00022771"/>
    </source>
</evidence>
<name>A0ABC8RIM7_9AQUA</name>
<gene>
    <name evidence="8" type="ORF">ILEXP_LOCUS9508</name>
</gene>
<dbReference type="SMART" id="SM00249">
    <property type="entry name" value="PHD"/>
    <property type="match status" value="1"/>
</dbReference>
<dbReference type="GO" id="GO:0005634">
    <property type="term" value="C:nucleus"/>
    <property type="evidence" value="ECO:0007669"/>
    <property type="project" value="UniProtKB-SubCell"/>
</dbReference>
<feature type="region of interest" description="Disordered" evidence="6">
    <location>
        <begin position="237"/>
        <end position="284"/>
    </location>
</feature>
<dbReference type="InterPro" id="IPR011011">
    <property type="entry name" value="Znf_FYVE_PHD"/>
</dbReference>
<evidence type="ECO:0000256" key="4">
    <source>
        <dbReference type="ARBA" id="ARBA00022833"/>
    </source>
</evidence>
<evidence type="ECO:0000313" key="9">
    <source>
        <dbReference type="Proteomes" id="UP001642360"/>
    </source>
</evidence>
<proteinExistence type="predicted"/>
<evidence type="ECO:0000256" key="1">
    <source>
        <dbReference type="ARBA" id="ARBA00004123"/>
    </source>
</evidence>
<dbReference type="InterPro" id="IPR019786">
    <property type="entry name" value="Zinc_finger_PHD-type_CS"/>
</dbReference>
<comment type="subcellular location">
    <subcellularLocation>
        <location evidence="1">Nucleus</location>
    </subcellularLocation>
</comment>
<comment type="caution">
    <text evidence="8">The sequence shown here is derived from an EMBL/GenBank/DDBJ whole genome shotgun (WGS) entry which is preliminary data.</text>
</comment>
<protein>
    <recommendedName>
        <fullName evidence="7">Zinc finger PHD-type domain-containing protein</fullName>
    </recommendedName>
</protein>
<dbReference type="EMBL" id="CAUOFW020001181">
    <property type="protein sequence ID" value="CAK9141882.1"/>
    <property type="molecule type" value="Genomic_DNA"/>
</dbReference>
<keyword evidence="9" id="KW-1185">Reference proteome</keyword>
<sequence length="320" mass="36459">MGLVALDSIKEKIILGQIVEKAVACKAWLTERVDFVLGYLDEDLSIAAKNISVALKAVEVAGVYDHQGSCKLELALARNSWRVTAQGLLEGPHKPKIQQIQQHLKAGLAISIPPEDYFRQRLTEVRHIGLQWADKAKKVSVDSGALGLDKVFELMMEGENLTIQFDKELKLLRDRSMLYCICRKPYDQRAMIACDKCDEWYHFDCIKLSLPPKIYFCPACKLQTDVDLCASPSLTQERSSGSKLEEPQTPSPHRTELRRKSKKPKSRKRKTLVPADSDSLKRSSGTERLLWRNRKPFRRASRKRAELESLSPFFYVRTIS</sequence>
<keyword evidence="5" id="KW-0539">Nucleus</keyword>
<evidence type="ECO:0000259" key="7">
    <source>
        <dbReference type="SMART" id="SM00249"/>
    </source>
</evidence>
<evidence type="ECO:0000256" key="2">
    <source>
        <dbReference type="ARBA" id="ARBA00022723"/>
    </source>
</evidence>
<dbReference type="InterPro" id="IPR037869">
    <property type="entry name" value="Spp1/CFP1"/>
</dbReference>
<evidence type="ECO:0000313" key="8">
    <source>
        <dbReference type="EMBL" id="CAK9141882.1"/>
    </source>
</evidence>
<accession>A0ABC8RIM7</accession>
<dbReference type="InterPro" id="IPR019787">
    <property type="entry name" value="Znf_PHD-finger"/>
</dbReference>
<dbReference type="PANTHER" id="PTHR46174:SF1">
    <property type="entry name" value="CXXC-TYPE ZINC FINGER PROTEIN 1"/>
    <property type="match status" value="1"/>
</dbReference>
<dbReference type="PROSITE" id="PS01359">
    <property type="entry name" value="ZF_PHD_1"/>
    <property type="match status" value="1"/>
</dbReference>
<dbReference type="InterPro" id="IPR001965">
    <property type="entry name" value="Znf_PHD"/>
</dbReference>
<evidence type="ECO:0000256" key="6">
    <source>
        <dbReference type="SAM" id="MobiDB-lite"/>
    </source>
</evidence>
<dbReference type="Pfam" id="PF00628">
    <property type="entry name" value="PHD"/>
    <property type="match status" value="1"/>
</dbReference>